<keyword evidence="5" id="KW-0819">tRNA processing</keyword>
<evidence type="ECO:0000256" key="12">
    <source>
        <dbReference type="ARBA" id="ARBA00047287"/>
    </source>
</evidence>
<gene>
    <name evidence="20" type="ORF">EJ06DRAFT_534036</name>
</gene>
<proteinExistence type="inferred from homology"/>
<sequence length="387" mass="42806">MATTSPATMPKLHGRAFYESLGSPKVVLAPMVDQSEYAWRRLTRSFFPPDQQRALLAYTPMFHARLFADSPQYRAQMFQPLKGAIPSPPDPVWQTANNADPHLDGNPATDRPLFVQFCANDPDVLLEAARHVQPYCDAVDLNLGCPQGIARKGHYGAFLQEDQDLIFRLVNRLHTGLDIPVTAKMRVLDSREATLAYARNLLAAGASIITVHGRQRHQKGHATGLADWTAIRHLRNNLPPDTVIFANGNILQHADIARCLAATGADAVMCAEGNLHDPAIFTPPPTVASREYWIGRSGRGGWRMDAVMRRYLDIIHTEVLGEPAPERGPLFLPSDPIDAWADPPTPPAEDVEPPQKKRRRGGGDKGRVREPNLGALQPHLFDLLRPL</sequence>
<dbReference type="AlphaFoldDB" id="A0A6G1HJW4"/>
<dbReference type="PANTHER" id="PTHR11082:SF5">
    <property type="entry name" value="TRNA-DIHYDROURIDINE(16_17) SYNTHASE [NAD(P)(+)]-LIKE"/>
    <property type="match status" value="1"/>
</dbReference>
<evidence type="ECO:0000256" key="13">
    <source>
        <dbReference type="ARBA" id="ARBA00047652"/>
    </source>
</evidence>
<comment type="catalytic activity">
    <reaction evidence="16">
        <text>a 5,6-dihydrouridine in mRNA + NADP(+) = a uridine in mRNA + NADPH + H(+)</text>
        <dbReference type="Rhea" id="RHEA:69855"/>
        <dbReference type="Rhea" id="RHEA-COMP:14658"/>
        <dbReference type="Rhea" id="RHEA-COMP:17789"/>
        <dbReference type="ChEBI" id="CHEBI:15378"/>
        <dbReference type="ChEBI" id="CHEBI:57783"/>
        <dbReference type="ChEBI" id="CHEBI:58349"/>
        <dbReference type="ChEBI" id="CHEBI:65315"/>
        <dbReference type="ChEBI" id="CHEBI:74443"/>
    </reaction>
    <physiologicalReaction direction="right-to-left" evidence="16">
        <dbReference type="Rhea" id="RHEA:69857"/>
    </physiologicalReaction>
</comment>
<comment type="function">
    <text evidence="11">Catalyzes the synthesis of dihydrouridine, a modified base found in the D-loop of most tRNAs. Specifically modifies U47 in cytoplasmic tRNAs. Catalyzes the synthesis of dihydrouridine in some mRNAs, thereby affecting their translation.</text>
</comment>
<comment type="cofactor">
    <cofactor evidence="1">
        <name>FMN</name>
        <dbReference type="ChEBI" id="CHEBI:58210"/>
    </cofactor>
</comment>
<dbReference type="OrthoDB" id="272303at2759"/>
<dbReference type="Pfam" id="PF01207">
    <property type="entry name" value="Dus"/>
    <property type="match status" value="1"/>
</dbReference>
<protein>
    <recommendedName>
        <fullName evidence="10">tRNA-dihydrouridine(16/17) synthase [NAD(P)(+)]</fullName>
        <ecNumber evidence="10">1.3.1.88</ecNumber>
    </recommendedName>
</protein>
<evidence type="ECO:0000256" key="18">
    <source>
        <dbReference type="SAM" id="MobiDB-lite"/>
    </source>
</evidence>
<keyword evidence="2" id="KW-0285">Flavoprotein</keyword>
<feature type="non-terminal residue" evidence="20">
    <location>
        <position position="387"/>
    </location>
</feature>
<evidence type="ECO:0000256" key="1">
    <source>
        <dbReference type="ARBA" id="ARBA00001917"/>
    </source>
</evidence>
<evidence type="ECO:0000256" key="6">
    <source>
        <dbReference type="ARBA" id="ARBA00022857"/>
    </source>
</evidence>
<comment type="catalytic activity">
    <reaction evidence="14">
        <text>a 5,6-dihydrouridine in mRNA + NAD(+) = a uridine in mRNA + NADH + H(+)</text>
        <dbReference type="Rhea" id="RHEA:69851"/>
        <dbReference type="Rhea" id="RHEA-COMP:14658"/>
        <dbReference type="Rhea" id="RHEA-COMP:17789"/>
        <dbReference type="ChEBI" id="CHEBI:15378"/>
        <dbReference type="ChEBI" id="CHEBI:57540"/>
        <dbReference type="ChEBI" id="CHEBI:57945"/>
        <dbReference type="ChEBI" id="CHEBI:65315"/>
        <dbReference type="ChEBI" id="CHEBI:74443"/>
    </reaction>
    <physiologicalReaction direction="right-to-left" evidence="14">
        <dbReference type="Rhea" id="RHEA:69853"/>
    </physiologicalReaction>
</comment>
<comment type="similarity">
    <text evidence="9">Belongs to the Dus family. Dus1 subfamily.</text>
</comment>
<evidence type="ECO:0000256" key="16">
    <source>
        <dbReference type="ARBA" id="ARBA00049447"/>
    </source>
</evidence>
<evidence type="ECO:0000256" key="14">
    <source>
        <dbReference type="ARBA" id="ARBA00048342"/>
    </source>
</evidence>
<dbReference type="PANTHER" id="PTHR11082">
    <property type="entry name" value="TRNA-DIHYDROURIDINE SYNTHASE"/>
    <property type="match status" value="1"/>
</dbReference>
<dbReference type="EC" id="1.3.1.88" evidence="10"/>
<dbReference type="Proteomes" id="UP000799640">
    <property type="component" value="Unassembled WGS sequence"/>
</dbReference>
<keyword evidence="21" id="KW-1185">Reference proteome</keyword>
<dbReference type="EMBL" id="ML996707">
    <property type="protein sequence ID" value="KAF2396300.1"/>
    <property type="molecule type" value="Genomic_DNA"/>
</dbReference>
<keyword evidence="7" id="KW-0560">Oxidoreductase</keyword>
<evidence type="ECO:0000256" key="5">
    <source>
        <dbReference type="ARBA" id="ARBA00022694"/>
    </source>
</evidence>
<evidence type="ECO:0000256" key="9">
    <source>
        <dbReference type="ARBA" id="ARBA00038313"/>
    </source>
</evidence>
<dbReference type="CDD" id="cd02801">
    <property type="entry name" value="DUS_like_FMN"/>
    <property type="match status" value="1"/>
</dbReference>
<evidence type="ECO:0000256" key="10">
    <source>
        <dbReference type="ARBA" id="ARBA00038890"/>
    </source>
</evidence>
<keyword evidence="8" id="KW-0520">NAD</keyword>
<evidence type="ECO:0000259" key="19">
    <source>
        <dbReference type="Pfam" id="PF01207"/>
    </source>
</evidence>
<evidence type="ECO:0000256" key="15">
    <source>
        <dbReference type="ARBA" id="ARBA00048934"/>
    </source>
</evidence>
<name>A0A6G1HJW4_9PEZI</name>
<reference evidence="20" key="1">
    <citation type="journal article" date="2020" name="Stud. Mycol.">
        <title>101 Dothideomycetes genomes: a test case for predicting lifestyles and emergence of pathogens.</title>
        <authorList>
            <person name="Haridas S."/>
            <person name="Albert R."/>
            <person name="Binder M."/>
            <person name="Bloem J."/>
            <person name="Labutti K."/>
            <person name="Salamov A."/>
            <person name="Andreopoulos B."/>
            <person name="Baker S."/>
            <person name="Barry K."/>
            <person name="Bills G."/>
            <person name="Bluhm B."/>
            <person name="Cannon C."/>
            <person name="Castanera R."/>
            <person name="Culley D."/>
            <person name="Daum C."/>
            <person name="Ezra D."/>
            <person name="Gonzalez J."/>
            <person name="Henrissat B."/>
            <person name="Kuo A."/>
            <person name="Liang C."/>
            <person name="Lipzen A."/>
            <person name="Lutzoni F."/>
            <person name="Magnuson J."/>
            <person name="Mondo S."/>
            <person name="Nolan M."/>
            <person name="Ohm R."/>
            <person name="Pangilinan J."/>
            <person name="Park H.-J."/>
            <person name="Ramirez L."/>
            <person name="Alfaro M."/>
            <person name="Sun H."/>
            <person name="Tritt A."/>
            <person name="Yoshinaga Y."/>
            <person name="Zwiers L.-H."/>
            <person name="Turgeon B."/>
            <person name="Goodwin S."/>
            <person name="Spatafora J."/>
            <person name="Crous P."/>
            <person name="Grigoriev I."/>
        </authorList>
    </citation>
    <scope>NUCLEOTIDE SEQUENCE</scope>
    <source>
        <strain evidence="20">CBS 262.69</strain>
    </source>
</reference>
<dbReference type="GO" id="GO:0050660">
    <property type="term" value="F:flavin adenine dinucleotide binding"/>
    <property type="evidence" value="ECO:0007669"/>
    <property type="project" value="InterPro"/>
</dbReference>
<evidence type="ECO:0000256" key="11">
    <source>
        <dbReference type="ARBA" id="ARBA00045934"/>
    </source>
</evidence>
<evidence type="ECO:0000256" key="17">
    <source>
        <dbReference type="ARBA" id="ARBA00049467"/>
    </source>
</evidence>
<dbReference type="PROSITE" id="PS01136">
    <property type="entry name" value="UPF0034"/>
    <property type="match status" value="1"/>
</dbReference>
<dbReference type="GO" id="GO:0006397">
    <property type="term" value="P:mRNA processing"/>
    <property type="evidence" value="ECO:0007669"/>
    <property type="project" value="UniProtKB-KW"/>
</dbReference>
<evidence type="ECO:0000256" key="4">
    <source>
        <dbReference type="ARBA" id="ARBA00022664"/>
    </source>
</evidence>
<accession>A0A6G1HJW4</accession>
<evidence type="ECO:0000256" key="3">
    <source>
        <dbReference type="ARBA" id="ARBA00022643"/>
    </source>
</evidence>
<evidence type="ECO:0000313" key="20">
    <source>
        <dbReference type="EMBL" id="KAF2396300.1"/>
    </source>
</evidence>
<evidence type="ECO:0000256" key="2">
    <source>
        <dbReference type="ARBA" id="ARBA00022630"/>
    </source>
</evidence>
<evidence type="ECO:0000256" key="8">
    <source>
        <dbReference type="ARBA" id="ARBA00023027"/>
    </source>
</evidence>
<keyword evidence="4" id="KW-0507">mRNA processing</keyword>
<comment type="catalytic activity">
    <reaction evidence="12">
        <text>5,6-dihydrouridine(17) in tRNA + NAD(+) = uridine(17) in tRNA + NADH + H(+)</text>
        <dbReference type="Rhea" id="RHEA:53372"/>
        <dbReference type="Rhea" id="RHEA-COMP:13541"/>
        <dbReference type="Rhea" id="RHEA-COMP:13542"/>
        <dbReference type="ChEBI" id="CHEBI:15378"/>
        <dbReference type="ChEBI" id="CHEBI:57540"/>
        <dbReference type="ChEBI" id="CHEBI:57945"/>
        <dbReference type="ChEBI" id="CHEBI:65315"/>
        <dbReference type="ChEBI" id="CHEBI:74443"/>
        <dbReference type="EC" id="1.3.1.88"/>
    </reaction>
    <physiologicalReaction direction="right-to-left" evidence="12">
        <dbReference type="Rhea" id="RHEA:53374"/>
    </physiologicalReaction>
</comment>
<feature type="region of interest" description="Disordered" evidence="18">
    <location>
        <begin position="325"/>
        <end position="374"/>
    </location>
</feature>
<dbReference type="Gene3D" id="3.20.20.70">
    <property type="entry name" value="Aldolase class I"/>
    <property type="match status" value="1"/>
</dbReference>
<feature type="domain" description="DUS-like FMN-binding" evidence="19">
    <location>
        <begin position="28"/>
        <end position="282"/>
    </location>
</feature>
<dbReference type="InterPro" id="IPR018517">
    <property type="entry name" value="tRNA_hU_synthase_CS"/>
</dbReference>
<evidence type="ECO:0000313" key="21">
    <source>
        <dbReference type="Proteomes" id="UP000799640"/>
    </source>
</evidence>
<comment type="catalytic activity">
    <reaction evidence="15">
        <text>5,6-dihydrouridine(16) in tRNA + NAD(+) = uridine(16) in tRNA + NADH + H(+)</text>
        <dbReference type="Rhea" id="RHEA:53380"/>
        <dbReference type="Rhea" id="RHEA-COMP:13543"/>
        <dbReference type="Rhea" id="RHEA-COMP:13544"/>
        <dbReference type="ChEBI" id="CHEBI:15378"/>
        <dbReference type="ChEBI" id="CHEBI:57540"/>
        <dbReference type="ChEBI" id="CHEBI:57945"/>
        <dbReference type="ChEBI" id="CHEBI:65315"/>
        <dbReference type="ChEBI" id="CHEBI:74443"/>
        <dbReference type="EC" id="1.3.1.88"/>
    </reaction>
    <physiologicalReaction direction="right-to-left" evidence="15">
        <dbReference type="Rhea" id="RHEA:53382"/>
    </physiologicalReaction>
</comment>
<dbReference type="InterPro" id="IPR035587">
    <property type="entry name" value="DUS-like_FMN-bd"/>
</dbReference>
<organism evidence="20 21">
    <name type="scientific">Trichodelitschia bisporula</name>
    <dbReference type="NCBI Taxonomy" id="703511"/>
    <lineage>
        <taxon>Eukaryota</taxon>
        <taxon>Fungi</taxon>
        <taxon>Dikarya</taxon>
        <taxon>Ascomycota</taxon>
        <taxon>Pezizomycotina</taxon>
        <taxon>Dothideomycetes</taxon>
        <taxon>Dothideomycetes incertae sedis</taxon>
        <taxon>Phaeotrichales</taxon>
        <taxon>Phaeotrichaceae</taxon>
        <taxon>Trichodelitschia</taxon>
    </lineage>
</organism>
<evidence type="ECO:0000256" key="7">
    <source>
        <dbReference type="ARBA" id="ARBA00023002"/>
    </source>
</evidence>
<dbReference type="InterPro" id="IPR013785">
    <property type="entry name" value="Aldolase_TIM"/>
</dbReference>
<dbReference type="GO" id="GO:0017150">
    <property type="term" value="F:tRNA dihydrouridine synthase activity"/>
    <property type="evidence" value="ECO:0007669"/>
    <property type="project" value="InterPro"/>
</dbReference>
<keyword evidence="3" id="KW-0288">FMN</keyword>
<keyword evidence="6" id="KW-0521">NADP</keyword>
<comment type="catalytic activity">
    <reaction evidence="13">
        <text>5,6-dihydrouridine(16) in tRNA + NADP(+) = uridine(16) in tRNA + NADPH + H(+)</text>
        <dbReference type="Rhea" id="RHEA:53376"/>
        <dbReference type="Rhea" id="RHEA-COMP:13543"/>
        <dbReference type="Rhea" id="RHEA-COMP:13544"/>
        <dbReference type="ChEBI" id="CHEBI:15378"/>
        <dbReference type="ChEBI" id="CHEBI:57783"/>
        <dbReference type="ChEBI" id="CHEBI:58349"/>
        <dbReference type="ChEBI" id="CHEBI:65315"/>
        <dbReference type="ChEBI" id="CHEBI:74443"/>
        <dbReference type="EC" id="1.3.1.88"/>
    </reaction>
    <physiologicalReaction direction="right-to-left" evidence="13">
        <dbReference type="Rhea" id="RHEA:53378"/>
    </physiologicalReaction>
</comment>
<comment type="catalytic activity">
    <reaction evidence="17">
        <text>5,6-dihydrouridine(17) in tRNA + NADP(+) = uridine(17) in tRNA + NADPH + H(+)</text>
        <dbReference type="Rhea" id="RHEA:53368"/>
        <dbReference type="Rhea" id="RHEA-COMP:13541"/>
        <dbReference type="Rhea" id="RHEA-COMP:13542"/>
        <dbReference type="ChEBI" id="CHEBI:15378"/>
        <dbReference type="ChEBI" id="CHEBI:57783"/>
        <dbReference type="ChEBI" id="CHEBI:58349"/>
        <dbReference type="ChEBI" id="CHEBI:65315"/>
        <dbReference type="ChEBI" id="CHEBI:74443"/>
        <dbReference type="EC" id="1.3.1.88"/>
    </reaction>
    <physiologicalReaction direction="right-to-left" evidence="17">
        <dbReference type="Rhea" id="RHEA:53370"/>
    </physiologicalReaction>
</comment>
<dbReference type="SUPFAM" id="SSF51395">
    <property type="entry name" value="FMN-linked oxidoreductases"/>
    <property type="match status" value="1"/>
</dbReference>
<feature type="compositionally biased region" description="Basic and acidic residues" evidence="18">
    <location>
        <begin position="361"/>
        <end position="370"/>
    </location>
</feature>